<keyword evidence="4" id="KW-1185">Reference proteome</keyword>
<dbReference type="PANTHER" id="PTHR42877:SF8">
    <property type="entry name" value="MONOOXYGENASE"/>
    <property type="match status" value="1"/>
</dbReference>
<comment type="cofactor">
    <cofactor evidence="1">
        <name>FAD</name>
        <dbReference type="ChEBI" id="CHEBI:57692"/>
    </cofactor>
</comment>
<accession>A0A0D2G338</accession>
<evidence type="ECO:0000313" key="4">
    <source>
        <dbReference type="Proteomes" id="UP000053029"/>
    </source>
</evidence>
<dbReference type="SUPFAM" id="SSF51905">
    <property type="entry name" value="FAD/NAD(P)-binding domain"/>
    <property type="match status" value="2"/>
</dbReference>
<dbReference type="EMBL" id="KN846976">
    <property type="protein sequence ID" value="KIW75193.1"/>
    <property type="molecule type" value="Genomic_DNA"/>
</dbReference>
<proteinExistence type="inferred from homology"/>
<organism evidence="3 4">
    <name type="scientific">Fonsecaea pedrosoi CBS 271.37</name>
    <dbReference type="NCBI Taxonomy" id="1442368"/>
    <lineage>
        <taxon>Eukaryota</taxon>
        <taxon>Fungi</taxon>
        <taxon>Dikarya</taxon>
        <taxon>Ascomycota</taxon>
        <taxon>Pezizomycotina</taxon>
        <taxon>Eurotiomycetes</taxon>
        <taxon>Chaetothyriomycetidae</taxon>
        <taxon>Chaetothyriales</taxon>
        <taxon>Herpotrichiellaceae</taxon>
        <taxon>Fonsecaea</taxon>
    </lineage>
</organism>
<dbReference type="Gene3D" id="3.50.50.60">
    <property type="entry name" value="FAD/NAD(P)-binding domain"/>
    <property type="match status" value="2"/>
</dbReference>
<dbReference type="InterPro" id="IPR036188">
    <property type="entry name" value="FAD/NAD-bd_sf"/>
</dbReference>
<reference evidence="3 4" key="1">
    <citation type="submission" date="2015-01" db="EMBL/GenBank/DDBJ databases">
        <title>The Genome Sequence of Fonsecaea pedrosoi CBS 271.37.</title>
        <authorList>
            <consortium name="The Broad Institute Genomics Platform"/>
            <person name="Cuomo C."/>
            <person name="de Hoog S."/>
            <person name="Gorbushina A."/>
            <person name="Stielow B."/>
            <person name="Teixiera M."/>
            <person name="Abouelleil A."/>
            <person name="Chapman S.B."/>
            <person name="Priest M."/>
            <person name="Young S.K."/>
            <person name="Wortman J."/>
            <person name="Nusbaum C."/>
            <person name="Birren B."/>
        </authorList>
    </citation>
    <scope>NUCLEOTIDE SEQUENCE [LARGE SCALE GENOMIC DNA]</scope>
    <source>
        <strain evidence="3 4">CBS 271.37</strain>
    </source>
</reference>
<dbReference type="HOGENOM" id="CLU_006937_6_1_1"/>
<dbReference type="GeneID" id="25311456"/>
<dbReference type="InterPro" id="IPR051209">
    <property type="entry name" value="FAD-bind_Monooxygenase_sf"/>
</dbReference>
<evidence type="ECO:0000313" key="3">
    <source>
        <dbReference type="EMBL" id="KIW75193.1"/>
    </source>
</evidence>
<protein>
    <recommendedName>
        <fullName evidence="5">FAD/NAD(P)-binding domain-containing protein</fullName>
    </recommendedName>
</protein>
<dbReference type="VEuPathDB" id="FungiDB:Z517_11966"/>
<dbReference type="AlphaFoldDB" id="A0A0D2G338"/>
<dbReference type="Pfam" id="PF13450">
    <property type="entry name" value="NAD_binding_8"/>
    <property type="match status" value="1"/>
</dbReference>
<gene>
    <name evidence="3" type="ORF">Z517_11966</name>
</gene>
<comment type="similarity">
    <text evidence="2">Belongs to the FAD-binding monooxygenase family.</text>
</comment>
<sequence length="590" mass="67593">MSGNKLPIHSERHMRIVCIGFGASGLCFAYKLQRSFSNFSLTVFEKNPEVSGTWYENRYPGVACDVQAHNYTWSFAPKHDWSRVYAPAQEIYSYFNDFMATHGLEKYCKTSHKVVGATWDDQKGIWKLQVEDLAHQRIEYHECDILINASGILNNWRWPAIPGLEKYKGTLVHSANWDESLDLTGKHVGLIGNGSSGIQILPAIQPIVDQLTTFIREPTWISPPFGTEQRIYTEEEKERFKNDPEVLTLLRKANETNNNSMLGIYFPDHELQKKTRADFDRQMREKLKDVPWLQERLIPTWGVGCRRLTPGINYLETLSKPNVKVVYGEIESITEKGCRCDDGIEYPVDVLICATGFDTTFKPRFPLYGLEGKNLQDEWALEPRSYLGLAAPYMPNYFQFLGPHCPIGSGPVLIAIEAQADYMLSFCDRWQTENIHSMSPKNEAVTDFLEHCQEFMQRTVWIEECRSWYKSGSAAGRVSALWPGSTLHYLEALKEPRGDDWEIKYSGNRFSWLGNGFSQTELDDEADLGYYIRSHDDSPYASRRKRREAITHTGFNARALQANGDVNAGKDLLTTVEEYVRDREAGQPHL</sequence>
<dbReference type="OrthoDB" id="74360at2759"/>
<evidence type="ECO:0008006" key="5">
    <source>
        <dbReference type="Google" id="ProtNLM"/>
    </source>
</evidence>
<evidence type="ECO:0000256" key="1">
    <source>
        <dbReference type="ARBA" id="ARBA00001974"/>
    </source>
</evidence>
<evidence type="ECO:0000256" key="2">
    <source>
        <dbReference type="ARBA" id="ARBA00010139"/>
    </source>
</evidence>
<dbReference type="PANTHER" id="PTHR42877">
    <property type="entry name" value="L-ORNITHINE N(5)-MONOOXYGENASE-RELATED"/>
    <property type="match status" value="1"/>
</dbReference>
<dbReference type="RefSeq" id="XP_013279001.1">
    <property type="nucleotide sequence ID" value="XM_013423547.1"/>
</dbReference>
<dbReference type="Proteomes" id="UP000053029">
    <property type="component" value="Unassembled WGS sequence"/>
</dbReference>
<name>A0A0D2G338_9EURO</name>